<dbReference type="InterPro" id="IPR003314">
    <property type="entry name" value="Mu-type_HTH"/>
</dbReference>
<dbReference type="GO" id="GO:0003677">
    <property type="term" value="F:DNA binding"/>
    <property type="evidence" value="ECO:0007669"/>
    <property type="project" value="UniProtKB-KW"/>
</dbReference>
<dbReference type="InterPro" id="IPR009061">
    <property type="entry name" value="DNA-bd_dom_put_sf"/>
</dbReference>
<keyword evidence="2" id="KW-0238">DNA-binding</keyword>
<dbReference type="RefSeq" id="WP_194977702.1">
    <property type="nucleotide sequence ID" value="NZ_JADMKS010000002.1"/>
</dbReference>
<dbReference type="Proteomes" id="UP000705283">
    <property type="component" value="Unassembled WGS sequence"/>
</dbReference>
<evidence type="ECO:0000313" key="3">
    <source>
        <dbReference type="Proteomes" id="UP000705283"/>
    </source>
</evidence>
<dbReference type="InterPro" id="IPR036388">
    <property type="entry name" value="WH-like_DNA-bd_sf"/>
</dbReference>
<reference evidence="2" key="1">
    <citation type="submission" date="2020-11" db="EMBL/GenBank/DDBJ databases">
        <authorList>
            <person name="Lee S.D."/>
        </authorList>
    </citation>
    <scope>NUCLEOTIDE SEQUENCE</scope>
    <source>
        <strain evidence="2">SAP-2</strain>
    </source>
</reference>
<proteinExistence type="predicted"/>
<gene>
    <name evidence="2" type="ORF">ITX54_06495</name>
</gene>
<dbReference type="Gene3D" id="1.10.10.10">
    <property type="entry name" value="Winged helix-like DNA-binding domain superfamily/Winged helix DNA-binding domain"/>
    <property type="match status" value="1"/>
</dbReference>
<name>A0AA41BVV9_9GAMM</name>
<protein>
    <submittedName>
        <fullName evidence="2">DNA-binding transcriptional regulator</fullName>
    </submittedName>
</protein>
<dbReference type="SUPFAM" id="SSF46955">
    <property type="entry name" value="Putative DNA-binding domain"/>
    <property type="match status" value="1"/>
</dbReference>
<reference evidence="2" key="2">
    <citation type="submission" date="2022-09" db="EMBL/GenBank/DDBJ databases">
        <title>Rouxiella aceris sp. nov., isolated from tree sap and emended description of the genus Rhouxiella.</title>
        <authorList>
            <person name="Kim I.S."/>
        </authorList>
    </citation>
    <scope>NUCLEOTIDE SEQUENCE</scope>
    <source>
        <strain evidence="2">SAP-2</strain>
    </source>
</reference>
<dbReference type="EMBL" id="JADMKS010000002">
    <property type="protein sequence ID" value="MBF6636312.1"/>
    <property type="molecule type" value="Genomic_DNA"/>
</dbReference>
<feature type="domain" description="HTH Mu-type" evidence="1">
    <location>
        <begin position="2"/>
        <end position="69"/>
    </location>
</feature>
<sequence>MNQEWFSAKELINFTGLPSTTQGVHNMARRQNWLRRRRFGVQGRGVEYHVESLPVKAASKLALNEQSAEYLYSTFQDPLAIWIESYKQLREEERNMIITFIVREGMTEMINRLNVSD</sequence>
<comment type="caution">
    <text evidence="2">The sequence shown here is derived from an EMBL/GenBank/DDBJ whole genome shotgun (WGS) entry which is preliminary data.</text>
</comment>
<accession>A0AA41BVV9</accession>
<evidence type="ECO:0000313" key="2">
    <source>
        <dbReference type="EMBL" id="MBF6636312.1"/>
    </source>
</evidence>
<dbReference type="AlphaFoldDB" id="A0AA41BVV9"/>
<evidence type="ECO:0000259" key="1">
    <source>
        <dbReference type="PROSITE" id="PS51702"/>
    </source>
</evidence>
<dbReference type="Pfam" id="PF02316">
    <property type="entry name" value="HTH_Tnp_Mu_1"/>
    <property type="match status" value="1"/>
</dbReference>
<dbReference type="PROSITE" id="PS51702">
    <property type="entry name" value="HTH_MU"/>
    <property type="match status" value="1"/>
</dbReference>
<organism evidence="2 3">
    <name type="scientific">Rouxiella silvae</name>
    <dbReference type="NCBI Taxonomy" id="1646373"/>
    <lineage>
        <taxon>Bacteria</taxon>
        <taxon>Pseudomonadati</taxon>
        <taxon>Pseudomonadota</taxon>
        <taxon>Gammaproteobacteria</taxon>
        <taxon>Enterobacterales</taxon>
        <taxon>Yersiniaceae</taxon>
        <taxon>Rouxiella</taxon>
    </lineage>
</organism>